<organism evidence="2 3">
    <name type="scientific">Almyronema epifaneia S1</name>
    <dbReference type="NCBI Taxonomy" id="2991925"/>
    <lineage>
        <taxon>Bacteria</taxon>
        <taxon>Bacillati</taxon>
        <taxon>Cyanobacteriota</taxon>
        <taxon>Cyanophyceae</taxon>
        <taxon>Nodosilineales</taxon>
        <taxon>Nodosilineaceae</taxon>
        <taxon>Almyronema</taxon>
        <taxon>Almyronema epifaneia</taxon>
    </lineage>
</organism>
<evidence type="ECO:0000259" key="1">
    <source>
        <dbReference type="Pfam" id="PF02211"/>
    </source>
</evidence>
<dbReference type="Proteomes" id="UP001600165">
    <property type="component" value="Unassembled WGS sequence"/>
</dbReference>
<gene>
    <name evidence="2" type="ORF">ACFVKH_06375</name>
</gene>
<name>A0ABW6ICJ1_9CYAN</name>
<sequence>MAIQTSNQCMTAAAAIALLKNGLNSRVESDLPPQFQVGDRVRAKVMHPKTYTRLPTYVRGKVGEIVKDHGVYVFPDTVGQRLTTKPQHVYSVRFAAQVLWGEAAAAGDALYLDLFDDHLEPL</sequence>
<dbReference type="Gene3D" id="2.30.30.50">
    <property type="match status" value="1"/>
</dbReference>
<proteinExistence type="predicted"/>
<feature type="domain" description="Nitrile hydratase beta subunit" evidence="1">
    <location>
        <begin position="26"/>
        <end position="121"/>
    </location>
</feature>
<dbReference type="EMBL" id="JBHZOL010000042">
    <property type="protein sequence ID" value="MFE4105893.1"/>
    <property type="molecule type" value="Genomic_DNA"/>
</dbReference>
<accession>A0ABW6ICJ1</accession>
<keyword evidence="3" id="KW-1185">Reference proteome</keyword>
<dbReference type="RefSeq" id="WP_377963122.1">
    <property type="nucleotide sequence ID" value="NZ_JBHZOL010000042.1"/>
</dbReference>
<dbReference type="InterPro" id="IPR008990">
    <property type="entry name" value="Elect_transpt_acc-like_dom_sf"/>
</dbReference>
<dbReference type="EC" id="4.2.1.84" evidence="2"/>
<dbReference type="GO" id="GO:0018822">
    <property type="term" value="F:nitrile hydratase activity"/>
    <property type="evidence" value="ECO:0007669"/>
    <property type="project" value="UniProtKB-EC"/>
</dbReference>
<comment type="caution">
    <text evidence="2">The sequence shown here is derived from an EMBL/GenBank/DDBJ whole genome shotgun (WGS) entry which is preliminary data.</text>
</comment>
<dbReference type="SUPFAM" id="SSF50090">
    <property type="entry name" value="Electron transport accessory proteins"/>
    <property type="match status" value="1"/>
</dbReference>
<evidence type="ECO:0000313" key="3">
    <source>
        <dbReference type="Proteomes" id="UP001600165"/>
    </source>
</evidence>
<reference evidence="2 3" key="1">
    <citation type="submission" date="2024-10" db="EMBL/GenBank/DDBJ databases">
        <authorList>
            <person name="Ratan Roy A."/>
            <person name="Morales Sandoval P.H."/>
            <person name="De Los Santos Villalobos S."/>
            <person name="Chakraborty S."/>
            <person name="Mukherjee J."/>
        </authorList>
    </citation>
    <scope>NUCLEOTIDE SEQUENCE [LARGE SCALE GENOMIC DNA]</scope>
    <source>
        <strain evidence="2 3">S1</strain>
    </source>
</reference>
<keyword evidence="2" id="KW-0456">Lyase</keyword>
<dbReference type="InterPro" id="IPR024690">
    <property type="entry name" value="CN_hydtase_beta_dom_C"/>
</dbReference>
<protein>
    <submittedName>
        <fullName evidence="2">SH3-like domain-containing protein</fullName>
        <ecNumber evidence="2">4.2.1.84</ecNumber>
    </submittedName>
</protein>
<dbReference type="Pfam" id="PF02211">
    <property type="entry name" value="NHase_beta_C"/>
    <property type="match status" value="1"/>
</dbReference>
<evidence type="ECO:0000313" key="2">
    <source>
        <dbReference type="EMBL" id="MFE4105893.1"/>
    </source>
</evidence>